<keyword evidence="7 8" id="KW-0675">Receptor</keyword>
<keyword evidence="5 9" id="KW-1133">Transmembrane helix</keyword>
<evidence type="ECO:0000256" key="2">
    <source>
        <dbReference type="ARBA" id="ARBA00005327"/>
    </source>
</evidence>
<dbReference type="PANTHER" id="PTHR21421:SF29">
    <property type="entry name" value="GUSTATORY RECEPTOR 5A FOR TREHALOSE-RELATED"/>
    <property type="match status" value="1"/>
</dbReference>
<evidence type="ECO:0000256" key="5">
    <source>
        <dbReference type="ARBA" id="ARBA00022989"/>
    </source>
</evidence>
<dbReference type="EMBL" id="KK853083">
    <property type="protein sequence ID" value="KDR11637.1"/>
    <property type="molecule type" value="Genomic_DNA"/>
</dbReference>
<comment type="similarity">
    <text evidence="2">Belongs to the insect chemoreceptor superfamily. Gustatory receptor (GR) family. Gr5a subfamily.</text>
</comment>
<comment type="subcellular location">
    <subcellularLocation>
        <location evidence="1">Cell membrane</location>
        <topology evidence="1">Multi-pass membrane protein</topology>
    </subcellularLocation>
</comment>
<dbReference type="OMA" id="FHEDQDL"/>
<evidence type="ECO:0000256" key="4">
    <source>
        <dbReference type="ARBA" id="ARBA00022692"/>
    </source>
</evidence>
<protein>
    <recommendedName>
        <fullName evidence="8">Gustatory receptor</fullName>
    </recommendedName>
</protein>
<dbReference type="Proteomes" id="UP000027135">
    <property type="component" value="Unassembled WGS sequence"/>
</dbReference>
<reference evidence="10 11" key="1">
    <citation type="journal article" date="2014" name="Nat. Commun.">
        <title>Molecular traces of alternative social organization in a termite genome.</title>
        <authorList>
            <person name="Terrapon N."/>
            <person name="Li C."/>
            <person name="Robertson H.M."/>
            <person name="Ji L."/>
            <person name="Meng X."/>
            <person name="Booth W."/>
            <person name="Chen Z."/>
            <person name="Childers C.P."/>
            <person name="Glastad K.M."/>
            <person name="Gokhale K."/>
            <person name="Gowin J."/>
            <person name="Gronenberg W."/>
            <person name="Hermansen R.A."/>
            <person name="Hu H."/>
            <person name="Hunt B.G."/>
            <person name="Huylmans A.K."/>
            <person name="Khalil S.M."/>
            <person name="Mitchell R.D."/>
            <person name="Munoz-Torres M.C."/>
            <person name="Mustard J.A."/>
            <person name="Pan H."/>
            <person name="Reese J.T."/>
            <person name="Scharf M.E."/>
            <person name="Sun F."/>
            <person name="Vogel H."/>
            <person name="Xiao J."/>
            <person name="Yang W."/>
            <person name="Yang Z."/>
            <person name="Yang Z."/>
            <person name="Zhou J."/>
            <person name="Zhu J."/>
            <person name="Brent C.S."/>
            <person name="Elsik C.G."/>
            <person name="Goodisman M.A."/>
            <person name="Liberles D.A."/>
            <person name="Roe R.M."/>
            <person name="Vargo E.L."/>
            <person name="Vilcinskas A."/>
            <person name="Wang J."/>
            <person name="Bornberg-Bauer E."/>
            <person name="Korb J."/>
            <person name="Zhang G."/>
            <person name="Liebig J."/>
        </authorList>
    </citation>
    <scope>NUCLEOTIDE SEQUENCE [LARGE SCALE GENOMIC DNA]</scope>
    <source>
        <tissue evidence="10">Whole organism</tissue>
    </source>
</reference>
<evidence type="ECO:0000313" key="11">
    <source>
        <dbReference type="Proteomes" id="UP000027135"/>
    </source>
</evidence>
<organism evidence="10 11">
    <name type="scientific">Zootermopsis nevadensis</name>
    <name type="common">Dampwood termite</name>
    <dbReference type="NCBI Taxonomy" id="136037"/>
    <lineage>
        <taxon>Eukaryota</taxon>
        <taxon>Metazoa</taxon>
        <taxon>Ecdysozoa</taxon>
        <taxon>Arthropoda</taxon>
        <taxon>Hexapoda</taxon>
        <taxon>Insecta</taxon>
        <taxon>Pterygota</taxon>
        <taxon>Neoptera</taxon>
        <taxon>Polyneoptera</taxon>
        <taxon>Dictyoptera</taxon>
        <taxon>Blattodea</taxon>
        <taxon>Blattoidea</taxon>
        <taxon>Termitoidae</taxon>
        <taxon>Termopsidae</taxon>
        <taxon>Zootermopsis</taxon>
    </lineage>
</organism>
<keyword evidence="6 9" id="KW-0472">Membrane</keyword>
<dbReference type="InterPro" id="IPR009318">
    <property type="entry name" value="Gustatory_rcpt"/>
</dbReference>
<feature type="transmembrane region" description="Helical" evidence="9">
    <location>
        <begin position="66"/>
        <end position="86"/>
    </location>
</feature>
<comment type="function">
    <text evidence="8">Plays a role in the sugar gustatory response.</text>
</comment>
<dbReference type="Pfam" id="PF06151">
    <property type="entry name" value="Trehalose_recp"/>
    <property type="match status" value="1"/>
</dbReference>
<dbReference type="AlphaFoldDB" id="A0A067QSA7"/>
<gene>
    <name evidence="10" type="ORF">L798_13963</name>
</gene>
<evidence type="ECO:0000256" key="1">
    <source>
        <dbReference type="ARBA" id="ARBA00004651"/>
    </source>
</evidence>
<dbReference type="InParanoid" id="A0A067QSA7"/>
<sequence length="423" mass="47894">MTGGFFKECDLAMMNTVTLNEENVNSFHHAISSVIVTAQCFGLLPVLGVTGPNAASLRFQWNSFRAVFSIFILLGAGLNMCFAVVLMQSGISFEQSDGVVFFGTVTTTYMLFLQLAKQWPNLMVEWENLELSQKHYGYPRRLHLKIKIIATAVLTGALVEHALSKSSRITVAAAHTDNITDMFHHYFTKTGTYNQMFAVMDYSFTTATLTLITNFIATFAWNFTDLFIILVSLALTERFHLFNQYLVSLRGKFLPESFWAQRREEYNNLSHLTRTLDSCISKIVLVSFGSNLYFICRQLLNSLSPLDGVINTLYFCWSFGFVLFRTVTLSLYAASIYDESLLPKRVLYDVPPESYRGEVSRFLSQIVTDTVALSGMNFFHITRTLLLTLAGTIVTYEIVLVQLNSITIIGSNTTNNMTRKFYE</sequence>
<dbReference type="PANTHER" id="PTHR21421">
    <property type="entry name" value="GUSTATORY RECEPTOR"/>
    <property type="match status" value="1"/>
</dbReference>
<evidence type="ECO:0000256" key="8">
    <source>
        <dbReference type="PIRNR" id="PIRNR038981"/>
    </source>
</evidence>
<keyword evidence="3" id="KW-1003">Cell membrane</keyword>
<evidence type="ECO:0000256" key="7">
    <source>
        <dbReference type="ARBA" id="ARBA00023170"/>
    </source>
</evidence>
<feature type="transmembrane region" description="Helical" evidence="9">
    <location>
        <begin position="98"/>
        <end position="116"/>
    </location>
</feature>
<evidence type="ECO:0000256" key="9">
    <source>
        <dbReference type="SAM" id="Phobius"/>
    </source>
</evidence>
<dbReference type="GO" id="GO:0007165">
    <property type="term" value="P:signal transduction"/>
    <property type="evidence" value="ECO:0007669"/>
    <property type="project" value="UniProtKB-KW"/>
</dbReference>
<evidence type="ECO:0000256" key="6">
    <source>
        <dbReference type="ARBA" id="ARBA00023136"/>
    </source>
</evidence>
<dbReference type="eggNOG" id="ENOG502QTKP">
    <property type="taxonomic scope" value="Eukaryota"/>
</dbReference>
<evidence type="ECO:0000256" key="3">
    <source>
        <dbReference type="ARBA" id="ARBA00022475"/>
    </source>
</evidence>
<name>A0A067QSA7_ZOONE</name>
<keyword evidence="11" id="KW-1185">Reference proteome</keyword>
<feature type="transmembrane region" description="Helical" evidence="9">
    <location>
        <begin position="211"/>
        <end position="235"/>
    </location>
</feature>
<evidence type="ECO:0000313" key="10">
    <source>
        <dbReference type="EMBL" id="KDR11637.1"/>
    </source>
</evidence>
<dbReference type="GO" id="GO:0005886">
    <property type="term" value="C:plasma membrane"/>
    <property type="evidence" value="ECO:0007669"/>
    <property type="project" value="UniProtKB-SubCell"/>
</dbReference>
<dbReference type="FunCoup" id="A0A067QSA7">
    <property type="interactions" value="64"/>
</dbReference>
<dbReference type="PIRSF" id="PIRSF038981">
    <property type="entry name" value="GRP"/>
    <property type="match status" value="1"/>
</dbReference>
<dbReference type="GO" id="GO:0033041">
    <property type="term" value="F:sweet taste receptor activity"/>
    <property type="evidence" value="ECO:0007669"/>
    <property type="project" value="TreeGrafter"/>
</dbReference>
<feature type="transmembrane region" description="Helical" evidence="9">
    <location>
        <begin position="312"/>
        <end position="334"/>
    </location>
</feature>
<keyword evidence="4 9" id="KW-0812">Transmembrane</keyword>
<accession>A0A067QSA7</accession>
<keyword evidence="8" id="KW-0807">Transducer</keyword>
<proteinExistence type="inferred from homology"/>